<name>A0ABY7AC24_9FIRM</name>
<dbReference type="SUPFAM" id="SSF52540">
    <property type="entry name" value="P-loop containing nucleoside triphosphate hydrolases"/>
    <property type="match status" value="1"/>
</dbReference>
<dbReference type="InterPro" id="IPR003439">
    <property type="entry name" value="ABC_transporter-like_ATP-bd"/>
</dbReference>
<accession>A0ABY7AC24</accession>
<dbReference type="PROSITE" id="PS00211">
    <property type="entry name" value="ABC_TRANSPORTER_1"/>
    <property type="match status" value="1"/>
</dbReference>
<keyword evidence="1" id="KW-0813">Transport</keyword>
<keyword evidence="3 5" id="KW-0067">ATP-binding</keyword>
<dbReference type="PANTHER" id="PTHR42734">
    <property type="entry name" value="METAL TRANSPORT SYSTEM ATP-BINDING PROTEIN TM_0124-RELATED"/>
    <property type="match status" value="1"/>
</dbReference>
<evidence type="ECO:0000256" key="1">
    <source>
        <dbReference type="ARBA" id="ARBA00022448"/>
    </source>
</evidence>
<dbReference type="PROSITE" id="PS50893">
    <property type="entry name" value="ABC_TRANSPORTER_2"/>
    <property type="match status" value="1"/>
</dbReference>
<gene>
    <name evidence="5" type="ORF">OW255_17425</name>
</gene>
<evidence type="ECO:0000259" key="4">
    <source>
        <dbReference type="PROSITE" id="PS50893"/>
    </source>
</evidence>
<protein>
    <submittedName>
        <fullName evidence="5">ABC transporter ATP-binding protein</fullName>
    </submittedName>
</protein>
<dbReference type="RefSeq" id="WP_268114791.1">
    <property type="nucleotide sequence ID" value="NZ_CP113524.1"/>
</dbReference>
<dbReference type="EMBL" id="CP113524">
    <property type="protein sequence ID" value="WAJ23328.1"/>
    <property type="molecule type" value="Genomic_DNA"/>
</dbReference>
<dbReference type="InterPro" id="IPR003593">
    <property type="entry name" value="AAA+_ATPase"/>
</dbReference>
<evidence type="ECO:0000313" key="5">
    <source>
        <dbReference type="EMBL" id="WAJ23328.1"/>
    </source>
</evidence>
<dbReference type="InterPro" id="IPR050153">
    <property type="entry name" value="Metal_Ion_Import_ABC"/>
</dbReference>
<dbReference type="InterPro" id="IPR027417">
    <property type="entry name" value="P-loop_NTPase"/>
</dbReference>
<keyword evidence="6" id="KW-1185">Reference proteome</keyword>
<dbReference type="InterPro" id="IPR017871">
    <property type="entry name" value="ABC_transporter-like_CS"/>
</dbReference>
<proteinExistence type="predicted"/>
<keyword evidence="2" id="KW-0547">Nucleotide-binding</keyword>
<evidence type="ECO:0000256" key="2">
    <source>
        <dbReference type="ARBA" id="ARBA00022741"/>
    </source>
</evidence>
<dbReference type="Gene3D" id="3.40.50.300">
    <property type="entry name" value="P-loop containing nucleotide triphosphate hydrolases"/>
    <property type="match status" value="1"/>
</dbReference>
<dbReference type="Pfam" id="PF00005">
    <property type="entry name" value="ABC_tran"/>
    <property type="match status" value="1"/>
</dbReference>
<organism evidence="5 6">
    <name type="scientific">Lacrimispora xylanolytica</name>
    <dbReference type="NCBI Taxonomy" id="29375"/>
    <lineage>
        <taxon>Bacteria</taxon>
        <taxon>Bacillati</taxon>
        <taxon>Bacillota</taxon>
        <taxon>Clostridia</taxon>
        <taxon>Lachnospirales</taxon>
        <taxon>Lachnospiraceae</taxon>
        <taxon>Lacrimispora</taxon>
    </lineage>
</organism>
<dbReference type="GO" id="GO:0005524">
    <property type="term" value="F:ATP binding"/>
    <property type="evidence" value="ECO:0007669"/>
    <property type="project" value="UniProtKB-KW"/>
</dbReference>
<reference evidence="5" key="1">
    <citation type="submission" date="2022-11" db="EMBL/GenBank/DDBJ databases">
        <title>Lacrimispora xylanolytica sy1, complete genome.</title>
        <authorList>
            <person name="Choi S."/>
        </authorList>
    </citation>
    <scope>NUCLEOTIDE SEQUENCE</scope>
    <source>
        <strain evidence="5">Sy1</strain>
    </source>
</reference>
<feature type="domain" description="ABC transporter" evidence="4">
    <location>
        <begin position="3"/>
        <end position="192"/>
    </location>
</feature>
<evidence type="ECO:0000256" key="3">
    <source>
        <dbReference type="ARBA" id="ARBA00022840"/>
    </source>
</evidence>
<evidence type="ECO:0000313" key="6">
    <source>
        <dbReference type="Proteomes" id="UP001163115"/>
    </source>
</evidence>
<dbReference type="Proteomes" id="UP001163115">
    <property type="component" value="Chromosome"/>
</dbReference>
<dbReference type="SMART" id="SM00382">
    <property type="entry name" value="AAA"/>
    <property type="match status" value="1"/>
</dbReference>
<sequence length="192" mass="21283">MELNIRDLCLSFDGRSVLSDVNLSLHSGNVYCLMGPSGSGKTSFLKILLGLLKADSGFVHIPVGIKMSAVFQEDRLCEEFTPMENLIMTVPGYSREHREKAKEILLNLLPEESLLRPVSTLSGGMKRRVAIGRALFVPSDVILMDEPFTGLDHGTKEKVIRYIKTCTRDKLVIISTHHSEDAALFDGTLIHV</sequence>